<name>J3EXV9_9EURY</name>
<gene>
    <name evidence="2" type="ORF">HSB1_22250</name>
</gene>
<dbReference type="InterPro" id="IPR016181">
    <property type="entry name" value="Acyl_CoA_acyltransferase"/>
</dbReference>
<dbReference type="RefSeq" id="WP_009367307.1">
    <property type="nucleotide sequence ID" value="NZ_ALJD01000004.1"/>
</dbReference>
<evidence type="ECO:0000259" key="1">
    <source>
        <dbReference type="PROSITE" id="PS51186"/>
    </source>
</evidence>
<dbReference type="OrthoDB" id="248476at2157"/>
<evidence type="ECO:0000313" key="3">
    <source>
        <dbReference type="Proteomes" id="UP000007813"/>
    </source>
</evidence>
<dbReference type="EMBL" id="ALJD01000004">
    <property type="protein sequence ID" value="EJN60067.1"/>
    <property type="molecule type" value="Genomic_DNA"/>
</dbReference>
<dbReference type="eggNOG" id="ENOG502N5UJ">
    <property type="taxonomic scope" value="Archaea"/>
</dbReference>
<sequence>MSYQFVPMTHEDAHVIVDWSYEGPYSFYDVASDPEDRDLFLDESKWENRSFAVYDDDGLAGFFTFAVADDVVELGLGMEPSRTGRGRGVTFVEAGLDFARERYDPQEFRLAVATFNERAIRVYESVGFEREATFQQETNGGEYEFVAMSCSATPRLNR</sequence>
<dbReference type="Gene3D" id="3.40.630.30">
    <property type="match status" value="1"/>
</dbReference>
<organism evidence="2 3">
    <name type="scientific">Halogranum salarium B-1</name>
    <dbReference type="NCBI Taxonomy" id="1210908"/>
    <lineage>
        <taxon>Archaea</taxon>
        <taxon>Methanobacteriati</taxon>
        <taxon>Methanobacteriota</taxon>
        <taxon>Stenosarchaea group</taxon>
        <taxon>Halobacteria</taxon>
        <taxon>Halobacteriales</taxon>
        <taxon>Haloferacaceae</taxon>
    </lineage>
</organism>
<feature type="domain" description="N-acetyltransferase" evidence="1">
    <location>
        <begin position="3"/>
        <end position="153"/>
    </location>
</feature>
<protein>
    <recommendedName>
        <fullName evidence="1">N-acetyltransferase domain-containing protein</fullName>
    </recommendedName>
</protein>
<proteinExistence type="predicted"/>
<evidence type="ECO:0000313" key="2">
    <source>
        <dbReference type="EMBL" id="EJN60067.1"/>
    </source>
</evidence>
<dbReference type="GO" id="GO:0016747">
    <property type="term" value="F:acyltransferase activity, transferring groups other than amino-acyl groups"/>
    <property type="evidence" value="ECO:0007669"/>
    <property type="project" value="InterPro"/>
</dbReference>
<dbReference type="SUPFAM" id="SSF55729">
    <property type="entry name" value="Acyl-CoA N-acyltransferases (Nat)"/>
    <property type="match status" value="1"/>
</dbReference>
<dbReference type="Pfam" id="PF00583">
    <property type="entry name" value="Acetyltransf_1"/>
    <property type="match status" value="1"/>
</dbReference>
<dbReference type="PATRIC" id="fig|1210908.3.peg.2130"/>
<dbReference type="Proteomes" id="UP000007813">
    <property type="component" value="Unassembled WGS sequence"/>
</dbReference>
<dbReference type="InterPro" id="IPR000182">
    <property type="entry name" value="GNAT_dom"/>
</dbReference>
<accession>J3EXV9</accession>
<comment type="caution">
    <text evidence="2">The sequence shown here is derived from an EMBL/GenBank/DDBJ whole genome shotgun (WGS) entry which is preliminary data.</text>
</comment>
<reference evidence="2 3" key="1">
    <citation type="journal article" date="2012" name="J. Bacteriol.">
        <title>Draft Genome Sequence of the Extremely Halophilic Archaeon Halogranum salarium B-1T.</title>
        <authorList>
            <person name="Kim K.K."/>
            <person name="Lee K.C."/>
            <person name="Lee J.S."/>
        </authorList>
    </citation>
    <scope>NUCLEOTIDE SEQUENCE [LARGE SCALE GENOMIC DNA]</scope>
    <source>
        <strain evidence="2 3">B-1</strain>
    </source>
</reference>
<dbReference type="PROSITE" id="PS51186">
    <property type="entry name" value="GNAT"/>
    <property type="match status" value="1"/>
</dbReference>
<dbReference type="AlphaFoldDB" id="J3EXV9"/>